<feature type="domain" description="NADH:flavin oxidoreductase/NADH oxidase N-terminal" evidence="11">
    <location>
        <begin position="35"/>
        <end position="359"/>
    </location>
</feature>
<dbReference type="InterPro" id="IPR001155">
    <property type="entry name" value="OxRdtase_FMN_N"/>
</dbReference>
<evidence type="ECO:0000256" key="9">
    <source>
        <dbReference type="ARBA" id="ARBA00023014"/>
    </source>
</evidence>
<evidence type="ECO:0000259" key="12">
    <source>
        <dbReference type="Pfam" id="PF07992"/>
    </source>
</evidence>
<dbReference type="GO" id="GO:0010181">
    <property type="term" value="F:FMN binding"/>
    <property type="evidence" value="ECO:0007669"/>
    <property type="project" value="InterPro"/>
</dbReference>
<evidence type="ECO:0000313" key="14">
    <source>
        <dbReference type="Proteomes" id="UP000199417"/>
    </source>
</evidence>
<dbReference type="PANTHER" id="PTHR42917:SF2">
    <property type="entry name" value="2,4-DIENOYL-COA REDUCTASE [(2E)-ENOYL-COA-PRODUCING]"/>
    <property type="match status" value="1"/>
</dbReference>
<proteinExistence type="inferred from homology"/>
<accession>A0A1G7A972</accession>
<comment type="cofactor">
    <cofactor evidence="1">
        <name>FMN</name>
        <dbReference type="ChEBI" id="CHEBI:58210"/>
    </cofactor>
</comment>
<dbReference type="GO" id="GO:0046872">
    <property type="term" value="F:metal ion binding"/>
    <property type="evidence" value="ECO:0007669"/>
    <property type="project" value="UniProtKB-KW"/>
</dbReference>
<keyword evidence="5" id="KW-0288">FMN</keyword>
<comment type="cofactor">
    <cofactor evidence="2">
        <name>[4Fe-4S] cluster</name>
        <dbReference type="ChEBI" id="CHEBI:49883"/>
    </cofactor>
</comment>
<dbReference type="SUPFAM" id="SSF51971">
    <property type="entry name" value="Nucleotide-binding domain"/>
    <property type="match status" value="1"/>
</dbReference>
<evidence type="ECO:0000256" key="4">
    <source>
        <dbReference type="ARBA" id="ARBA00022630"/>
    </source>
</evidence>
<dbReference type="Proteomes" id="UP000199417">
    <property type="component" value="Unassembled WGS sequence"/>
</dbReference>
<evidence type="ECO:0000259" key="11">
    <source>
        <dbReference type="Pfam" id="PF00724"/>
    </source>
</evidence>
<keyword evidence="8" id="KW-0408">Iron</keyword>
<dbReference type="PANTHER" id="PTHR42917">
    <property type="entry name" value="2,4-DIENOYL-COA REDUCTASE"/>
    <property type="match status" value="1"/>
</dbReference>
<dbReference type="SUPFAM" id="SSF51905">
    <property type="entry name" value="FAD/NAD(P)-binding domain"/>
    <property type="match status" value="1"/>
</dbReference>
<sequence length="703" mass="75768">MPSDRPTTPDDPALHQPASPDPRKAAPVSNPYPNLLSPLDLGFTTLRNRVVMGSMHTGLEDRTRDVPKLAAYFAERARGGVGLIVTGGYAPNRTGWLLPLGADLITKSQAAKHRTITDAVHAEGGKIALQILHAGRYSYQPLSVSASSIKAPINPFRPRALTGRGVESTIDDYVRCALLAQSAGYDGVEIMGGEGYLVNQFLAARTNKRRDKWGGSAENRRRLAVEVVRRTRAAVGPNFVILFRLSMADLVENGQTWDEIVSLARELETVGTTILNTDIGWHESRVPTIVTSVPRAAFADFTARLAREVTIPVCASNRINMPETAEEILEGGAVQLISMARPMLADPEWVRKTAADRGDEINTCIACNQACLDHAFVNKPVSCLLNPRAARETELVLSPTRRAKNVAVVGAGPAGLSAALNLAERGHRVELFEAGEEIGGQFGIARRIPGKEEFAETIRYYTRRLELVGVKVHLGTRVTARELLDGGHDEVVLATGVTPRIPAIPGIDHPSVLSYAELVREGRPVGAKVAVIGAGGIGVDVSEYLTHDASPTLDLAEWNREWGVTHDESAPGALTEPRTEPSPREVFLLQRKAGQIGKSLGKTSGWVHRAALKKKGVEQISGVNYERIDDDGLHITFGDKRERPRTLAVDNVVICAGQEPVRDLAAELEAAGMTTHVIGGADVAAELDAKRAIEQGTRLAASL</sequence>
<keyword evidence="6" id="KW-0479">Metal-binding</keyword>
<dbReference type="CDD" id="cd02930">
    <property type="entry name" value="DCR_FMN"/>
    <property type="match status" value="1"/>
</dbReference>
<dbReference type="InterPro" id="IPR023753">
    <property type="entry name" value="FAD/NAD-binding_dom"/>
</dbReference>
<dbReference type="Pfam" id="PF00724">
    <property type="entry name" value="Oxidored_FMN"/>
    <property type="match status" value="1"/>
</dbReference>
<organism evidence="13 14">
    <name type="scientific">Rhodococcus tukisamuensis</name>
    <dbReference type="NCBI Taxonomy" id="168276"/>
    <lineage>
        <taxon>Bacteria</taxon>
        <taxon>Bacillati</taxon>
        <taxon>Actinomycetota</taxon>
        <taxon>Actinomycetes</taxon>
        <taxon>Mycobacteriales</taxon>
        <taxon>Nocardiaceae</taxon>
        <taxon>Rhodococcus</taxon>
    </lineage>
</organism>
<dbReference type="SUPFAM" id="SSF51395">
    <property type="entry name" value="FMN-linked oxidoreductases"/>
    <property type="match status" value="1"/>
</dbReference>
<dbReference type="InterPro" id="IPR051793">
    <property type="entry name" value="NADH:flavin_oxidoreductase"/>
</dbReference>
<protein>
    <submittedName>
        <fullName evidence="13">2,4-dienoyl-CoA reductase (NADPH2)</fullName>
    </submittedName>
</protein>
<feature type="domain" description="FAD/NAD(P)-binding" evidence="12">
    <location>
        <begin position="405"/>
        <end position="683"/>
    </location>
</feature>
<dbReference type="Gene3D" id="3.20.20.70">
    <property type="entry name" value="Aldolase class I"/>
    <property type="match status" value="1"/>
</dbReference>
<dbReference type="GO" id="GO:0051536">
    <property type="term" value="F:iron-sulfur cluster binding"/>
    <property type="evidence" value="ECO:0007669"/>
    <property type="project" value="UniProtKB-KW"/>
</dbReference>
<evidence type="ECO:0000313" key="13">
    <source>
        <dbReference type="EMBL" id="SDE11434.1"/>
    </source>
</evidence>
<reference evidence="13 14" key="1">
    <citation type="submission" date="2016-10" db="EMBL/GenBank/DDBJ databases">
        <authorList>
            <person name="de Groot N.N."/>
        </authorList>
    </citation>
    <scope>NUCLEOTIDE SEQUENCE [LARGE SCALE GENOMIC DNA]</scope>
    <source>
        <strain evidence="13 14">JCM 11308</strain>
    </source>
</reference>
<dbReference type="Gene3D" id="3.40.50.720">
    <property type="entry name" value="NAD(P)-binding Rossmann-like Domain"/>
    <property type="match status" value="1"/>
</dbReference>
<dbReference type="GO" id="GO:0016491">
    <property type="term" value="F:oxidoreductase activity"/>
    <property type="evidence" value="ECO:0007669"/>
    <property type="project" value="UniProtKB-KW"/>
</dbReference>
<dbReference type="InterPro" id="IPR013785">
    <property type="entry name" value="Aldolase_TIM"/>
</dbReference>
<evidence type="ECO:0000256" key="6">
    <source>
        <dbReference type="ARBA" id="ARBA00022723"/>
    </source>
</evidence>
<keyword evidence="14" id="KW-1185">Reference proteome</keyword>
<name>A0A1G7A972_9NOCA</name>
<feature type="region of interest" description="Disordered" evidence="10">
    <location>
        <begin position="1"/>
        <end position="31"/>
    </location>
</feature>
<evidence type="ECO:0000256" key="1">
    <source>
        <dbReference type="ARBA" id="ARBA00001917"/>
    </source>
</evidence>
<evidence type="ECO:0000256" key="2">
    <source>
        <dbReference type="ARBA" id="ARBA00001966"/>
    </source>
</evidence>
<dbReference type="AlphaFoldDB" id="A0A1G7A972"/>
<dbReference type="EMBL" id="FNAB01000010">
    <property type="protein sequence ID" value="SDE11434.1"/>
    <property type="molecule type" value="Genomic_DNA"/>
</dbReference>
<keyword evidence="7" id="KW-0560">Oxidoreductase</keyword>
<comment type="similarity">
    <text evidence="3">In the N-terminal section; belongs to the NADH:flavin oxidoreductase/NADH oxidase family.</text>
</comment>
<gene>
    <name evidence="13" type="ORF">SAMN05444580_11097</name>
</gene>
<keyword evidence="9" id="KW-0411">Iron-sulfur</keyword>
<dbReference type="InterPro" id="IPR036188">
    <property type="entry name" value="FAD/NAD-bd_sf"/>
</dbReference>
<evidence type="ECO:0000256" key="7">
    <source>
        <dbReference type="ARBA" id="ARBA00023002"/>
    </source>
</evidence>
<evidence type="ECO:0000256" key="3">
    <source>
        <dbReference type="ARBA" id="ARBA00011048"/>
    </source>
</evidence>
<evidence type="ECO:0000256" key="8">
    <source>
        <dbReference type="ARBA" id="ARBA00023004"/>
    </source>
</evidence>
<dbReference type="Pfam" id="PF07992">
    <property type="entry name" value="Pyr_redox_2"/>
    <property type="match status" value="1"/>
</dbReference>
<dbReference type="Gene3D" id="3.50.50.60">
    <property type="entry name" value="FAD/NAD(P)-binding domain"/>
    <property type="match status" value="1"/>
</dbReference>
<evidence type="ECO:0000256" key="10">
    <source>
        <dbReference type="SAM" id="MobiDB-lite"/>
    </source>
</evidence>
<keyword evidence="4" id="KW-0285">Flavoprotein</keyword>
<evidence type="ECO:0000256" key="5">
    <source>
        <dbReference type="ARBA" id="ARBA00022643"/>
    </source>
</evidence>
<dbReference type="PRINTS" id="PR00469">
    <property type="entry name" value="PNDRDTASEII"/>
</dbReference>
<dbReference type="PRINTS" id="PR00368">
    <property type="entry name" value="FADPNR"/>
</dbReference>
<dbReference type="STRING" id="168276.SAMN05444580_11097"/>